<reference evidence="4 5" key="1">
    <citation type="journal article" date="2018" name="Nat. Ecol. Evol.">
        <title>Shark genomes provide insights into elasmobranch evolution and the origin of vertebrates.</title>
        <authorList>
            <person name="Hara Y"/>
            <person name="Yamaguchi K"/>
            <person name="Onimaru K"/>
            <person name="Kadota M"/>
            <person name="Koyanagi M"/>
            <person name="Keeley SD"/>
            <person name="Tatsumi K"/>
            <person name="Tanaka K"/>
            <person name="Motone F"/>
            <person name="Kageyama Y"/>
            <person name="Nozu R"/>
            <person name="Adachi N"/>
            <person name="Nishimura O"/>
            <person name="Nakagawa R"/>
            <person name="Tanegashima C"/>
            <person name="Kiyatake I"/>
            <person name="Matsumoto R"/>
            <person name="Murakumo K"/>
            <person name="Nishida K"/>
            <person name="Terakita A"/>
            <person name="Kuratani S"/>
            <person name="Sato K"/>
            <person name="Hyodo S Kuraku.S."/>
        </authorList>
    </citation>
    <scope>NUCLEOTIDE SEQUENCE [LARGE SCALE GENOMIC DNA]</scope>
</reference>
<keyword evidence="5" id="KW-1185">Reference proteome</keyword>
<dbReference type="PANTHER" id="PTHR31214">
    <property type="entry name" value="PROTEIN FAM221A-RELATED"/>
    <property type="match status" value="1"/>
</dbReference>
<gene>
    <name evidence="4" type="ORF">chiPu_0016184</name>
</gene>
<accession>A0A401T4X1</accession>
<dbReference type="AlphaFoldDB" id="A0A401T4X1"/>
<feature type="region of interest" description="Disordered" evidence="3">
    <location>
        <begin position="281"/>
        <end position="311"/>
    </location>
</feature>
<comment type="similarity">
    <text evidence="1">Belongs to the FAM221 family.</text>
</comment>
<dbReference type="Proteomes" id="UP000287033">
    <property type="component" value="Unassembled WGS sequence"/>
</dbReference>
<dbReference type="PANTHER" id="PTHR31214:SF2">
    <property type="entry name" value="PROTEIN FAM221A"/>
    <property type="match status" value="1"/>
</dbReference>
<evidence type="ECO:0000256" key="1">
    <source>
        <dbReference type="ARBA" id="ARBA00011026"/>
    </source>
</evidence>
<evidence type="ECO:0000256" key="2">
    <source>
        <dbReference type="ARBA" id="ARBA00039630"/>
    </source>
</evidence>
<sequence length="311" mass="34882">MERITLDKDAAAAVDAYVDYRRIVGEDDGGTLFTPEEYERYKKEVLPTRLRNRLFVSWTSPNGIDCKLVGPETLCFCRHRYKQHKTDFKEIPTERPILLPCRVTGCRCISYNYVPLNGTQPIRCRCKHFANDHNEMTPYKCQKCIGCAGFHSSFTCGCTHPTYAHTMIVETKEERLARGRSVGPDVPYAAMGGLTGFNALAEGYMRLDSSGIGAPSDEILDAPSTSMDHPFLRAYGPQMDAINAGHSPDDVYGLSRFAHLPTAEERDMAYFESQYQERLKMEKAAAKGQKKIPASKGETSQVPKPSRPPKH</sequence>
<name>A0A401T4X1_CHIPU</name>
<dbReference type="OMA" id="HDWMATE"/>
<comment type="caution">
    <text evidence="4">The sequence shown here is derived from an EMBL/GenBank/DDBJ whole genome shotgun (WGS) entry which is preliminary data.</text>
</comment>
<organism evidence="4 5">
    <name type="scientific">Chiloscyllium punctatum</name>
    <name type="common">Brownbanded bambooshark</name>
    <name type="synonym">Hemiscyllium punctatum</name>
    <dbReference type="NCBI Taxonomy" id="137246"/>
    <lineage>
        <taxon>Eukaryota</taxon>
        <taxon>Metazoa</taxon>
        <taxon>Chordata</taxon>
        <taxon>Craniata</taxon>
        <taxon>Vertebrata</taxon>
        <taxon>Chondrichthyes</taxon>
        <taxon>Elasmobranchii</taxon>
        <taxon>Galeomorphii</taxon>
        <taxon>Galeoidea</taxon>
        <taxon>Orectolobiformes</taxon>
        <taxon>Hemiscylliidae</taxon>
        <taxon>Chiloscyllium</taxon>
    </lineage>
</organism>
<evidence type="ECO:0000313" key="5">
    <source>
        <dbReference type="Proteomes" id="UP000287033"/>
    </source>
</evidence>
<proteinExistence type="inferred from homology"/>
<evidence type="ECO:0000256" key="3">
    <source>
        <dbReference type="SAM" id="MobiDB-lite"/>
    </source>
</evidence>
<evidence type="ECO:0000313" key="4">
    <source>
        <dbReference type="EMBL" id="GCC37679.1"/>
    </source>
</evidence>
<dbReference type="OrthoDB" id="310364at2759"/>
<dbReference type="STRING" id="137246.A0A401T4X1"/>
<protein>
    <recommendedName>
        <fullName evidence="2">Protein FAM221A</fullName>
    </recommendedName>
</protein>
<dbReference type="EMBL" id="BEZZ01001039">
    <property type="protein sequence ID" value="GCC37679.1"/>
    <property type="molecule type" value="Genomic_DNA"/>
</dbReference>
<dbReference type="Pfam" id="PF14753">
    <property type="entry name" value="FAM221"/>
    <property type="match status" value="1"/>
</dbReference>
<dbReference type="InterPro" id="IPR026755">
    <property type="entry name" value="Fam221a/b"/>
</dbReference>